<feature type="domain" description="PLD phosphodiesterase" evidence="1">
    <location>
        <begin position="410"/>
        <end position="437"/>
    </location>
</feature>
<dbReference type="SUPFAM" id="SSF56024">
    <property type="entry name" value="Phospholipase D/nuclease"/>
    <property type="match status" value="2"/>
</dbReference>
<protein>
    <submittedName>
        <fullName evidence="2">Phospholipase D family protein</fullName>
    </submittedName>
</protein>
<reference evidence="2 3" key="1">
    <citation type="submission" date="2020-10" db="EMBL/GenBank/DDBJ databases">
        <title>Phylogeny of dyella-like bacteria.</title>
        <authorList>
            <person name="Fu J."/>
        </authorList>
    </citation>
    <scope>NUCLEOTIDE SEQUENCE [LARGE SCALE GENOMIC DNA]</scope>
    <source>
        <strain evidence="2 3">BB4</strain>
    </source>
</reference>
<dbReference type="CDD" id="cd09113">
    <property type="entry name" value="PLDc_ymdC_like_2"/>
    <property type="match status" value="1"/>
</dbReference>
<comment type="caution">
    <text evidence="2">The sequence shown here is derived from an EMBL/GenBank/DDBJ whole genome shotgun (WGS) entry which is preliminary data.</text>
</comment>
<feature type="domain" description="PLD phosphodiesterase" evidence="1">
    <location>
        <begin position="170"/>
        <end position="197"/>
    </location>
</feature>
<dbReference type="InterPro" id="IPR025202">
    <property type="entry name" value="PLD-like_dom"/>
</dbReference>
<dbReference type="Gene3D" id="3.30.870.10">
    <property type="entry name" value="Endonuclease Chain A"/>
    <property type="match status" value="2"/>
</dbReference>
<keyword evidence="3" id="KW-1185">Reference proteome</keyword>
<sequence>MRIRLLSYVTLVVAVMAVMGGCSSMRRDFVKSPSSALPPASDTPSSRYVASELTRHDGLSGFRLLTKSTNALMSRVALIDQASHSIDLQYFIFKNDATGRLIALHLLAAADRGVRVRILLDDVHLADEDVMFNALDAHPSIQVRLFNPFRTRHPTMLSKLGQFALEGARLNRRMHNKSFIVDNAVAIIGGRNIGDDYFDAGSDTNFRDLDLVAIGPVVQEASRSFDAYWNCDAAYPATAFRTRRDTHADLAVLRVKLVRDARAFAQSDYAQEIADEFPHGATGDRRGGWFWGPASFVADRPEKIEAPKDAPFLRIGPKLKAMMDAARVEVVVISPYFVPGDKGSRYLVNLAQQGVSVKVLTNSLASTDEPAAHSGYVHYRRRLLEGGVDLYELRPALGAAQPATARGTSSGVSLHAKAMIVDQSHVFIGSLNMDPRSKLLNTEMGLIVDSPELADAVKQFFDTAIQPGNAFHVVLRGTPGVHSQATHMQWLSEKNGVTVSDQTEPGATTKRRVEVLVLRVLPIEGLL</sequence>
<evidence type="ECO:0000313" key="3">
    <source>
        <dbReference type="Proteomes" id="UP001620408"/>
    </source>
</evidence>
<name>A0ABW8K7W0_9GAMM</name>
<dbReference type="PANTHER" id="PTHR21248:SF12">
    <property type="entry name" value="CARDIOLIPIN SYNTHASE C"/>
    <property type="match status" value="1"/>
</dbReference>
<dbReference type="CDD" id="cd09111">
    <property type="entry name" value="PLDc_ymdC_like_1"/>
    <property type="match status" value="1"/>
</dbReference>
<dbReference type="PANTHER" id="PTHR21248">
    <property type="entry name" value="CARDIOLIPIN SYNTHASE"/>
    <property type="match status" value="1"/>
</dbReference>
<evidence type="ECO:0000259" key="1">
    <source>
        <dbReference type="PROSITE" id="PS50035"/>
    </source>
</evidence>
<dbReference type="PROSITE" id="PS50035">
    <property type="entry name" value="PLD"/>
    <property type="match status" value="2"/>
</dbReference>
<dbReference type="Proteomes" id="UP001620408">
    <property type="component" value="Unassembled WGS sequence"/>
</dbReference>
<organism evidence="2 3">
    <name type="scientific">Dyella koreensis</name>
    <dbReference type="NCBI Taxonomy" id="311235"/>
    <lineage>
        <taxon>Bacteria</taxon>
        <taxon>Pseudomonadati</taxon>
        <taxon>Pseudomonadota</taxon>
        <taxon>Gammaproteobacteria</taxon>
        <taxon>Lysobacterales</taxon>
        <taxon>Rhodanobacteraceae</taxon>
        <taxon>Dyella</taxon>
    </lineage>
</organism>
<proteinExistence type="predicted"/>
<gene>
    <name evidence="2" type="ORF">ISS97_16690</name>
</gene>
<dbReference type="Pfam" id="PF13091">
    <property type="entry name" value="PLDc_2"/>
    <property type="match status" value="2"/>
</dbReference>
<dbReference type="PROSITE" id="PS51257">
    <property type="entry name" value="PROKAR_LIPOPROTEIN"/>
    <property type="match status" value="1"/>
</dbReference>
<dbReference type="SMART" id="SM00155">
    <property type="entry name" value="PLDc"/>
    <property type="match status" value="2"/>
</dbReference>
<dbReference type="EMBL" id="JADIKD010000012">
    <property type="protein sequence ID" value="MFK2918911.1"/>
    <property type="molecule type" value="Genomic_DNA"/>
</dbReference>
<dbReference type="InterPro" id="IPR001736">
    <property type="entry name" value="PLipase_D/transphosphatidylase"/>
</dbReference>
<accession>A0ABW8K7W0</accession>
<evidence type="ECO:0000313" key="2">
    <source>
        <dbReference type="EMBL" id="MFK2918911.1"/>
    </source>
</evidence>
<dbReference type="RefSeq" id="WP_379983469.1">
    <property type="nucleotide sequence ID" value="NZ_JADIKD010000012.1"/>
</dbReference>